<reference evidence="4" key="1">
    <citation type="submission" date="2019-06" db="EMBL/GenBank/DDBJ databases">
        <title>G10K-VGP Goodes thornscrub tortoise genome, primary haplotype.</title>
        <authorList>
            <person name="Murphy B."/>
            <person name="Edwards T."/>
            <person name="Rhie A."/>
            <person name="Koren S."/>
            <person name="Phillippy A."/>
            <person name="Fedrigo O."/>
            <person name="Haase B."/>
            <person name="Mountcastle J."/>
            <person name="Lewin H."/>
            <person name="Damas J."/>
            <person name="Howe K."/>
            <person name="Formenti G."/>
            <person name="Myers G."/>
            <person name="Durbin R."/>
            <person name="Jarvis E.D."/>
        </authorList>
    </citation>
    <scope>NUCLEOTIDE SEQUENCE [LARGE SCALE GENOMIC DNA]</scope>
</reference>
<organism evidence="4 5">
    <name type="scientific">Gopherus evgoodei</name>
    <name type="common">Goodes thornscrub tortoise</name>
    <dbReference type="NCBI Taxonomy" id="1825980"/>
    <lineage>
        <taxon>Eukaryota</taxon>
        <taxon>Metazoa</taxon>
        <taxon>Chordata</taxon>
        <taxon>Craniata</taxon>
        <taxon>Vertebrata</taxon>
        <taxon>Euteleostomi</taxon>
        <taxon>Archelosauria</taxon>
        <taxon>Testudinata</taxon>
        <taxon>Testudines</taxon>
        <taxon>Cryptodira</taxon>
        <taxon>Durocryptodira</taxon>
        <taxon>Testudinoidea</taxon>
        <taxon>Testudinidae</taxon>
        <taxon>Gopherus</taxon>
    </lineage>
</organism>
<dbReference type="AlphaFoldDB" id="A0A8C4YSI9"/>
<dbReference type="GO" id="GO:0009986">
    <property type="term" value="C:cell surface"/>
    <property type="evidence" value="ECO:0007669"/>
    <property type="project" value="TreeGrafter"/>
</dbReference>
<sequence length="163" mass="18299">MSILLCSSEPGGLNNTPECFPEGHQILHNPYRSTNFDSLELQQTAIQELVCDHSLPQGCYHFMTNNRPAEMPTKCVEMNKCGTQAPVWLSLKSESLLLPGGKKQLIACATWQFFFGSTKDCCLFQIPISVRNCGEFFVYLLQPIQGCMGYCAEGRFSKVLLYQ</sequence>
<protein>
    <recommendedName>
        <fullName evidence="3">UMOD/GP2/OIT3-like D8C domain-containing protein</fullName>
    </recommendedName>
</protein>
<evidence type="ECO:0000313" key="4">
    <source>
        <dbReference type="Ensembl" id="ENSGEVP00005030116.1"/>
    </source>
</evidence>
<dbReference type="Ensembl" id="ENSGEVT00005031633.1">
    <property type="protein sequence ID" value="ENSGEVP00005030116.1"/>
    <property type="gene ID" value="ENSGEVG00005021033.1"/>
</dbReference>
<dbReference type="InterPro" id="IPR057774">
    <property type="entry name" value="D8C_UMOD/GP2/OIT3-like"/>
</dbReference>
<dbReference type="Proteomes" id="UP000694390">
    <property type="component" value="Chromosome 11"/>
</dbReference>
<keyword evidence="5" id="KW-1185">Reference proteome</keyword>
<evidence type="ECO:0000256" key="2">
    <source>
        <dbReference type="ARBA" id="ARBA00023157"/>
    </source>
</evidence>
<feature type="domain" description="UMOD/GP2/OIT3-like D8C" evidence="3">
    <location>
        <begin position="60"/>
        <end position="152"/>
    </location>
</feature>
<accession>A0A8C4YSI9</accession>
<dbReference type="GO" id="GO:0005576">
    <property type="term" value="C:extracellular region"/>
    <property type="evidence" value="ECO:0007669"/>
    <property type="project" value="TreeGrafter"/>
</dbReference>
<dbReference type="Pfam" id="PF23283">
    <property type="entry name" value="D8C_UMOD"/>
    <property type="match status" value="1"/>
</dbReference>
<dbReference type="GeneTree" id="ENSGT00940000166779"/>
<reference evidence="4" key="3">
    <citation type="submission" date="2025-09" db="UniProtKB">
        <authorList>
            <consortium name="Ensembl"/>
        </authorList>
    </citation>
    <scope>IDENTIFICATION</scope>
</reference>
<dbReference type="OrthoDB" id="382013at2759"/>
<evidence type="ECO:0000313" key="5">
    <source>
        <dbReference type="Proteomes" id="UP000694390"/>
    </source>
</evidence>
<keyword evidence="1" id="KW-0732">Signal</keyword>
<reference evidence="4" key="2">
    <citation type="submission" date="2025-08" db="UniProtKB">
        <authorList>
            <consortium name="Ensembl"/>
        </authorList>
    </citation>
    <scope>IDENTIFICATION</scope>
</reference>
<keyword evidence="2" id="KW-1015">Disulfide bond</keyword>
<evidence type="ECO:0000259" key="3">
    <source>
        <dbReference type="Pfam" id="PF23283"/>
    </source>
</evidence>
<dbReference type="PANTHER" id="PTHR14949">
    <property type="entry name" value="EGF-LIKE-DOMAIN, MULTIPLE 7, 8"/>
    <property type="match status" value="1"/>
</dbReference>
<evidence type="ECO:0000256" key="1">
    <source>
        <dbReference type="ARBA" id="ARBA00022729"/>
    </source>
</evidence>
<dbReference type="InterPro" id="IPR050969">
    <property type="entry name" value="Dev_Signal_Modulators"/>
</dbReference>
<name>A0A8C4YSI9_9SAUR</name>
<dbReference type="PANTHER" id="PTHR14949:SF52">
    <property type="entry name" value="VON WILLEBRAND FACTOR D AND EGF DOMAIN-CONTAINING PROTEIN"/>
    <property type="match status" value="1"/>
</dbReference>
<dbReference type="GO" id="GO:0005102">
    <property type="term" value="F:signaling receptor binding"/>
    <property type="evidence" value="ECO:0007669"/>
    <property type="project" value="TreeGrafter"/>
</dbReference>
<proteinExistence type="predicted"/>